<evidence type="ECO:0000313" key="2">
    <source>
        <dbReference type="EMBL" id="MCI4685041.1"/>
    </source>
</evidence>
<comment type="caution">
    <text evidence="2">The sequence shown here is derived from an EMBL/GenBank/DDBJ whole genome shotgun (WGS) entry which is preliminary data.</text>
</comment>
<proteinExistence type="predicted"/>
<dbReference type="EMBL" id="JAIVFP010000003">
    <property type="protein sequence ID" value="MCI4685041.1"/>
    <property type="molecule type" value="Genomic_DNA"/>
</dbReference>
<feature type="transmembrane region" description="Helical" evidence="1">
    <location>
        <begin position="295"/>
        <end position="315"/>
    </location>
</feature>
<feature type="transmembrane region" description="Helical" evidence="1">
    <location>
        <begin position="41"/>
        <end position="67"/>
    </location>
</feature>
<dbReference type="Proteomes" id="UP001139104">
    <property type="component" value="Unassembled WGS sequence"/>
</dbReference>
<evidence type="ECO:0000256" key="1">
    <source>
        <dbReference type="SAM" id="Phobius"/>
    </source>
</evidence>
<reference evidence="2" key="1">
    <citation type="journal article" date="2022" name="ISME J.">
        <title>Identification of active gaseous-alkane degraders at natural gas seeps.</title>
        <authorList>
            <person name="Farhan Ul Haque M."/>
            <person name="Hernandez M."/>
            <person name="Crombie A.T."/>
            <person name="Murrell J.C."/>
        </authorList>
    </citation>
    <scope>NUCLEOTIDE SEQUENCE</scope>
    <source>
        <strain evidence="2">PC2</strain>
    </source>
</reference>
<organism evidence="2 3">
    <name type="scientific">Candidatus Rhodoblastus alkanivorans</name>
    <dbReference type="NCBI Taxonomy" id="2954117"/>
    <lineage>
        <taxon>Bacteria</taxon>
        <taxon>Pseudomonadati</taxon>
        <taxon>Pseudomonadota</taxon>
        <taxon>Alphaproteobacteria</taxon>
        <taxon>Hyphomicrobiales</taxon>
        <taxon>Rhodoblastaceae</taxon>
        <taxon>Rhodoblastus</taxon>
    </lineage>
</organism>
<protein>
    <recommendedName>
        <fullName evidence="4">DUF3592 domain-containing protein</fullName>
    </recommendedName>
</protein>
<keyword evidence="3" id="KW-1185">Reference proteome</keyword>
<evidence type="ECO:0000313" key="3">
    <source>
        <dbReference type="Proteomes" id="UP001139104"/>
    </source>
</evidence>
<sequence>MQGYGLQKAYLVVFLSFLAIALSAICIVGTAAAFFDIRPTIVGLALFIVIIVVAGLIVRTIAGILLFEHAGAADFQVYCGTQNPNIAFSGPTTASWPFAKLTATKTILRLQSPWGDFHWTNDGASPNIRRPQFPMGNFTILNTGVGPTAPVSFSVLPWRIKSVENALRSLEYKVSLQPTRVPKTSNRTYFLILWLAGSGFMVFGPPSVGAQFLSARGISLHPARIKADVSSKNCAQKNQVTYRFEIEGVVRQVERFGSVGCPALNVDDAIDITYDRQNPDWNAWTNDPNADYSRALGNLLVAGFGFPALIAYALIKKFRPKD</sequence>
<evidence type="ECO:0008006" key="4">
    <source>
        <dbReference type="Google" id="ProtNLM"/>
    </source>
</evidence>
<keyword evidence="1" id="KW-0812">Transmembrane</keyword>
<keyword evidence="1" id="KW-0472">Membrane</keyword>
<feature type="transmembrane region" description="Helical" evidence="1">
    <location>
        <begin position="189"/>
        <end position="208"/>
    </location>
</feature>
<gene>
    <name evidence="2" type="ORF">K2U94_20155</name>
</gene>
<keyword evidence="1" id="KW-1133">Transmembrane helix</keyword>
<feature type="transmembrane region" description="Helical" evidence="1">
    <location>
        <begin position="12"/>
        <end position="35"/>
    </location>
</feature>
<accession>A0ABS9ZCG6</accession>
<name>A0ABS9ZCG6_9HYPH</name>
<dbReference type="RefSeq" id="WP_243069066.1">
    <property type="nucleotide sequence ID" value="NZ_JAIVFK010000075.1"/>
</dbReference>